<sequence length="93" mass="10544">MTKRDGVGRLCCWLEGVPIPGPVQGIVVPAVTLHRCWCIPRITATLHNVLQPPPWPALLGRPWIIMKSCRLWWQILTVIPVQRKTKCQNSISL</sequence>
<evidence type="ECO:0000313" key="2">
    <source>
        <dbReference type="RefSeq" id="XP_022309198.1"/>
    </source>
</evidence>
<protein>
    <submittedName>
        <fullName evidence="2">Uncharacterized protein LOC111114936</fullName>
    </submittedName>
</protein>
<organism evidence="1 2">
    <name type="scientific">Crassostrea virginica</name>
    <name type="common">Eastern oyster</name>
    <dbReference type="NCBI Taxonomy" id="6565"/>
    <lineage>
        <taxon>Eukaryota</taxon>
        <taxon>Metazoa</taxon>
        <taxon>Spiralia</taxon>
        <taxon>Lophotrochozoa</taxon>
        <taxon>Mollusca</taxon>
        <taxon>Bivalvia</taxon>
        <taxon>Autobranchia</taxon>
        <taxon>Pteriomorphia</taxon>
        <taxon>Ostreida</taxon>
        <taxon>Ostreoidea</taxon>
        <taxon>Ostreidae</taxon>
        <taxon>Crassostrea</taxon>
    </lineage>
</organism>
<name>A0A8B8C0M3_CRAVI</name>
<dbReference type="KEGG" id="cvn:111114936"/>
<dbReference type="Proteomes" id="UP000694844">
    <property type="component" value="Chromosome 9"/>
</dbReference>
<dbReference type="AlphaFoldDB" id="A0A8B8C0M3"/>
<proteinExistence type="predicted"/>
<evidence type="ECO:0000313" key="1">
    <source>
        <dbReference type="Proteomes" id="UP000694844"/>
    </source>
</evidence>
<keyword evidence="1" id="KW-1185">Reference proteome</keyword>
<reference evidence="2" key="1">
    <citation type="submission" date="2025-08" db="UniProtKB">
        <authorList>
            <consortium name="RefSeq"/>
        </authorList>
    </citation>
    <scope>IDENTIFICATION</scope>
    <source>
        <tissue evidence="2">Whole sample</tissue>
    </source>
</reference>
<gene>
    <name evidence="2" type="primary">LOC111114936</name>
</gene>
<accession>A0A8B8C0M3</accession>
<dbReference type="GeneID" id="111114936"/>
<dbReference type="RefSeq" id="XP_022309198.1">
    <property type="nucleotide sequence ID" value="XM_022453490.1"/>
</dbReference>